<keyword evidence="6" id="KW-1185">Reference proteome</keyword>
<dbReference type="SMART" id="SM00533">
    <property type="entry name" value="MUTSd"/>
    <property type="match status" value="1"/>
</dbReference>
<dbReference type="SUPFAM" id="SSF48334">
    <property type="entry name" value="DNA repair protein MutS, domain III"/>
    <property type="match status" value="1"/>
</dbReference>
<dbReference type="InterPro" id="IPR000432">
    <property type="entry name" value="DNA_mismatch_repair_MutS_C"/>
</dbReference>
<proteinExistence type="predicted"/>
<keyword evidence="3" id="KW-0238">DNA-binding</keyword>
<dbReference type="InterPro" id="IPR005747">
    <property type="entry name" value="MutS2"/>
</dbReference>
<keyword evidence="5" id="KW-0255">Endonuclease</keyword>
<dbReference type="InterPro" id="IPR036187">
    <property type="entry name" value="DNA_mismatch_repair_MutS_sf"/>
</dbReference>
<feature type="domain" description="DNA mismatch repair proteins mutS family" evidence="4">
    <location>
        <begin position="405"/>
        <end position="421"/>
    </location>
</feature>
<keyword evidence="1" id="KW-0547">Nucleotide-binding</keyword>
<organism evidence="5 6">
    <name type="scientific">Camelliibacillus cellulosilyticus</name>
    <dbReference type="NCBI Taxonomy" id="2174486"/>
    <lineage>
        <taxon>Bacteria</taxon>
        <taxon>Bacillati</taxon>
        <taxon>Bacillota</taxon>
        <taxon>Bacilli</taxon>
        <taxon>Bacillales</taxon>
        <taxon>Sporolactobacillaceae</taxon>
        <taxon>Camelliibacillus</taxon>
    </lineage>
</organism>
<dbReference type="PIRSF" id="PIRSF005814">
    <property type="entry name" value="MutS_YshD"/>
    <property type="match status" value="1"/>
</dbReference>
<dbReference type="Pfam" id="PF00488">
    <property type="entry name" value="MutS_V"/>
    <property type="match status" value="1"/>
</dbReference>
<dbReference type="InterPro" id="IPR027417">
    <property type="entry name" value="P-loop_NTPase"/>
</dbReference>
<keyword evidence="5" id="KW-0378">Hydrolase</keyword>
<dbReference type="EMBL" id="JBHSFW010000025">
    <property type="protein sequence ID" value="MFC4620516.1"/>
    <property type="molecule type" value="Genomic_DNA"/>
</dbReference>
<dbReference type="Gene3D" id="3.40.50.300">
    <property type="entry name" value="P-loop containing nucleotide triphosphate hydrolases"/>
    <property type="match status" value="1"/>
</dbReference>
<keyword evidence="5" id="KW-0540">Nuclease</keyword>
<dbReference type="PANTHER" id="PTHR48466">
    <property type="entry name" value="OS10G0509000 PROTEIN-RELATED"/>
    <property type="match status" value="1"/>
</dbReference>
<comment type="caution">
    <text evidence="5">The sequence shown here is derived from an EMBL/GenBank/DDBJ whole genome shotgun (WGS) entry which is preliminary data.</text>
</comment>
<gene>
    <name evidence="5" type="ORF">ACFO4N_17635</name>
</gene>
<dbReference type="InterPro" id="IPR007696">
    <property type="entry name" value="DNA_mismatch_repair_MutS_core"/>
</dbReference>
<reference evidence="6" key="1">
    <citation type="journal article" date="2019" name="Int. J. Syst. Evol. Microbiol.">
        <title>The Global Catalogue of Microorganisms (GCM) 10K type strain sequencing project: providing services to taxonomists for standard genome sequencing and annotation.</title>
        <authorList>
            <consortium name="The Broad Institute Genomics Platform"/>
            <consortium name="The Broad Institute Genome Sequencing Center for Infectious Disease"/>
            <person name="Wu L."/>
            <person name="Ma J."/>
        </authorList>
    </citation>
    <scope>NUCLEOTIDE SEQUENCE [LARGE SCALE GENOMIC DNA]</scope>
    <source>
        <strain evidence="6">CGMCC 1.16306</strain>
    </source>
</reference>
<evidence type="ECO:0000313" key="5">
    <source>
        <dbReference type="EMBL" id="MFC4620516.1"/>
    </source>
</evidence>
<evidence type="ECO:0000256" key="1">
    <source>
        <dbReference type="ARBA" id="ARBA00022741"/>
    </source>
</evidence>
<dbReference type="SUPFAM" id="SSF52540">
    <property type="entry name" value="P-loop containing nucleoside triphosphate hydrolases"/>
    <property type="match status" value="1"/>
</dbReference>
<dbReference type="SMART" id="SM00534">
    <property type="entry name" value="MUTSac"/>
    <property type="match status" value="1"/>
</dbReference>
<dbReference type="PROSITE" id="PS00486">
    <property type="entry name" value="DNA_MISMATCH_REPAIR_2"/>
    <property type="match status" value="1"/>
</dbReference>
<evidence type="ECO:0000256" key="3">
    <source>
        <dbReference type="ARBA" id="ARBA00023125"/>
    </source>
</evidence>
<dbReference type="NCBIfam" id="TIGR01069">
    <property type="entry name" value="mutS2"/>
    <property type="match status" value="1"/>
</dbReference>
<dbReference type="RefSeq" id="WP_376847629.1">
    <property type="nucleotide sequence ID" value="NZ_JBHSFW010000025.1"/>
</dbReference>
<name>A0ABV9GQN2_9BACL</name>
<evidence type="ECO:0000313" key="6">
    <source>
        <dbReference type="Proteomes" id="UP001596022"/>
    </source>
</evidence>
<dbReference type="InterPro" id="IPR045076">
    <property type="entry name" value="MutS"/>
</dbReference>
<protein>
    <submittedName>
        <fullName evidence="5">Endonuclease MutS2</fullName>
    </submittedName>
</protein>
<sequence>MNTHTMNALDFDKIKEAVAAFALSEAGKAECLALKPSTNKNQIEAWQNEVTEAKKILAISSSVPIHSLKGLEYLLQDLNKGIILRPDQLSSLYDFLACLEKMKRFMKDKTYAAPVITTYVYSFSELKGLADDIYRCIRNDRVDDYASKDLLKIRKQITIFEERIKNRVDQILKSSKMSGIIQESLYSVRNGHYVIPVKKEYRKRVKGSVLDTSASGATVYIEPEEIGALQDELDTLKAQEEREEQRVLMMLTALVGDHEHEIKIAFDTMIRYDLIFAKAKYSIAIKGNAPHLNEVHTIRLLGARHPFLGEKAVPLDVTIGETFDALVITGPNTGGKTVTIKTVGLLTLMAQSGLHIPAHTGSEIAIFHKILVDIGDGQSIEASLSTFSSRIKNIIEILASTTPQTLVLLDELGSGTDPAEGMGLATVILEELYKKGATLLATTHYNEIKAFARSRDGFENGSMAFDLESLAPTYHLVIGHGGDSQAFAIALKLGMHPKLIERAHAITYKEEKDYSGESSFPNYELQKQLALNTKHITKQKHVVKQKHEAVGISFKKGDNVMIPSLNEYGIVYRPADERGNVEVFVKGEKMTFNHKRLNLYIKAEDLYPKDYDLDIIFESKEHRKLRKEMMKHHVEGKAIEKDEE</sequence>
<dbReference type="GO" id="GO:0004519">
    <property type="term" value="F:endonuclease activity"/>
    <property type="evidence" value="ECO:0007669"/>
    <property type="project" value="UniProtKB-KW"/>
</dbReference>
<evidence type="ECO:0000259" key="4">
    <source>
        <dbReference type="PROSITE" id="PS00486"/>
    </source>
</evidence>
<keyword evidence="2" id="KW-0067">ATP-binding</keyword>
<dbReference type="PANTHER" id="PTHR48466:SF2">
    <property type="entry name" value="OS10G0509000 PROTEIN"/>
    <property type="match status" value="1"/>
</dbReference>
<evidence type="ECO:0000256" key="2">
    <source>
        <dbReference type="ARBA" id="ARBA00022840"/>
    </source>
</evidence>
<dbReference type="Proteomes" id="UP001596022">
    <property type="component" value="Unassembled WGS sequence"/>
</dbReference>
<accession>A0ABV9GQN2</accession>